<name>A0ABS9MS65_9BURK</name>
<evidence type="ECO:0000313" key="2">
    <source>
        <dbReference type="Proteomes" id="UP001297600"/>
    </source>
</evidence>
<dbReference type="EMBL" id="JAKNCT010000008">
    <property type="protein sequence ID" value="MCG5031222.1"/>
    <property type="molecule type" value="Genomic_DNA"/>
</dbReference>
<proteinExistence type="predicted"/>
<reference evidence="1 2" key="1">
    <citation type="submission" date="2022-02" db="EMBL/GenBank/DDBJ databases">
        <title>Mesosutterella porci, a novel member of the family Sutterellaceae from pig feces.</title>
        <authorList>
            <person name="Wylensek D."/>
            <person name="Clavel T."/>
        </authorList>
    </citation>
    <scope>NUCLEOTIDE SEQUENCE [LARGE SCALE GENOMIC DNA]</scope>
    <source>
        <strain evidence="2">oilRF-744-wt-GAM-9</strain>
    </source>
</reference>
<dbReference type="RefSeq" id="WP_237978956.1">
    <property type="nucleotide sequence ID" value="NZ_JAKNCT010000008.1"/>
</dbReference>
<accession>A0ABS9MS65</accession>
<sequence length="205" mass="23292">MKIEKLPDFAKPYKKTGYDVRHKGGSYQLFRISSHRVEGKSYPVLTQEYIGTIREDGSLQRKSTPSRHPVTYQEFGLSDFLMRRHHRVLQQSMFNGSPESAKVLIPLAIVLYVFGTVSDTALSCCRLTAGQIDLLRQVRPENLLRVERLSSKILQEQQLLFGDDRIDFELLMRLCVVDSLAATVPAYPAEALEILGKHGVKTWPS</sequence>
<organism evidence="1 2">
    <name type="scientific">Mesosutterella porci</name>
    <dbReference type="NCBI Taxonomy" id="2915351"/>
    <lineage>
        <taxon>Bacteria</taxon>
        <taxon>Pseudomonadati</taxon>
        <taxon>Pseudomonadota</taxon>
        <taxon>Betaproteobacteria</taxon>
        <taxon>Burkholderiales</taxon>
        <taxon>Sutterellaceae</taxon>
        <taxon>Mesosutterella</taxon>
    </lineage>
</organism>
<comment type="caution">
    <text evidence="1">The sequence shown here is derived from an EMBL/GenBank/DDBJ whole genome shotgun (WGS) entry which is preliminary data.</text>
</comment>
<protein>
    <recommendedName>
        <fullName evidence="3">Transposase</fullName>
    </recommendedName>
</protein>
<evidence type="ECO:0000313" key="1">
    <source>
        <dbReference type="EMBL" id="MCG5031222.1"/>
    </source>
</evidence>
<gene>
    <name evidence="1" type="ORF">MAF45_07170</name>
</gene>
<evidence type="ECO:0008006" key="3">
    <source>
        <dbReference type="Google" id="ProtNLM"/>
    </source>
</evidence>
<dbReference type="Proteomes" id="UP001297600">
    <property type="component" value="Unassembled WGS sequence"/>
</dbReference>
<keyword evidence="2" id="KW-1185">Reference proteome</keyword>